<dbReference type="EMBL" id="CP046235">
    <property type="protein sequence ID" value="WFD47809.1"/>
    <property type="molecule type" value="Genomic_DNA"/>
</dbReference>
<protein>
    <recommendedName>
        <fullName evidence="2">Asl1-like glycosyl hydrolase catalytic domain-containing protein</fullName>
    </recommendedName>
</protein>
<feature type="chain" id="PRO_5047155712" description="Asl1-like glycosyl hydrolase catalytic domain-containing protein" evidence="1">
    <location>
        <begin position="25"/>
        <end position="295"/>
    </location>
</feature>
<name>A0ABY8ERY7_MALFU</name>
<feature type="signal peptide" evidence="1">
    <location>
        <begin position="1"/>
        <end position="24"/>
    </location>
</feature>
<keyword evidence="1" id="KW-0732">Signal</keyword>
<dbReference type="Gene3D" id="3.20.20.80">
    <property type="entry name" value="Glycosidases"/>
    <property type="match status" value="1"/>
</dbReference>
<dbReference type="InterPro" id="IPR017853">
    <property type="entry name" value="GH"/>
</dbReference>
<proteinExistence type="predicted"/>
<gene>
    <name evidence="3" type="ORF">GLX27_002471</name>
</gene>
<evidence type="ECO:0000259" key="2">
    <source>
        <dbReference type="Pfam" id="PF11790"/>
    </source>
</evidence>
<dbReference type="PANTHER" id="PTHR34154">
    <property type="entry name" value="ALKALI-SENSITIVE LINKAGE PROTEIN 1"/>
    <property type="match status" value="1"/>
</dbReference>
<dbReference type="InterPro" id="IPR024655">
    <property type="entry name" value="Asl1_glyco_hydro_catalytic"/>
</dbReference>
<reference evidence="3 4" key="1">
    <citation type="journal article" date="2020" name="Elife">
        <title>Loss of centromere function drives karyotype evolution in closely related Malassezia species.</title>
        <authorList>
            <person name="Sankaranarayanan S.R."/>
            <person name="Ianiri G."/>
            <person name="Coelho M.A."/>
            <person name="Reza M.H."/>
            <person name="Thimmappa B.C."/>
            <person name="Ganguly P."/>
            <person name="Vadnala R.N."/>
            <person name="Sun S."/>
            <person name="Siddharthan R."/>
            <person name="Tellgren-Roth C."/>
            <person name="Dawson T.L."/>
            <person name="Heitman J."/>
            <person name="Sanyal K."/>
        </authorList>
    </citation>
    <scope>NUCLEOTIDE SEQUENCE [LARGE SCALE GENOMIC DNA]</scope>
    <source>
        <strain evidence="3">CBS14141</strain>
    </source>
</reference>
<dbReference type="InterPro" id="IPR053183">
    <property type="entry name" value="ASL1"/>
</dbReference>
<accession>A0ABY8ERY7</accession>
<dbReference type="PANTHER" id="PTHR34154:SF3">
    <property type="entry name" value="ALKALI-SENSITIVE LINKAGE PROTEIN 1"/>
    <property type="match status" value="1"/>
</dbReference>
<evidence type="ECO:0000313" key="4">
    <source>
        <dbReference type="Proteomes" id="UP000818624"/>
    </source>
</evidence>
<dbReference type="SUPFAM" id="SSF51445">
    <property type="entry name" value="(Trans)glycosidases"/>
    <property type="match status" value="1"/>
</dbReference>
<evidence type="ECO:0000313" key="3">
    <source>
        <dbReference type="EMBL" id="WFD47809.1"/>
    </source>
</evidence>
<evidence type="ECO:0000256" key="1">
    <source>
        <dbReference type="SAM" id="SignalP"/>
    </source>
</evidence>
<sequence>MKFLSTVTAVTSALAIICADSASAKFGFGIPWGADNRWAKNIPDGVISWYHHWQMGYVPEMPKDVEYVPTFWGPQKYLDWEFRKAEISKFNSSHILAFNEPDVASQANLDPKTAAHLWMKELQPYALKGKNVSSPQMVYNMDWLEEFMDECSNCKIGFMALHWYGSYKDMDKFKAWVQNVHQKFKLPVWVTEFGITSASNPSQQQVNDFASEAIQWLEAQDYVERAAWNGGYDVSNPPDDYATPLNALFSNGGQFRSLANVWLPQLSIKLAQRNHQRRGHSLHMVKRARVQELSA</sequence>
<dbReference type="Pfam" id="PF11790">
    <property type="entry name" value="Glyco_hydro_cc"/>
    <property type="match status" value="1"/>
</dbReference>
<organism evidence="3 4">
    <name type="scientific">Malassezia furfur</name>
    <name type="common">Pityriasis versicolor infection agent</name>
    <name type="synonym">Pityrosporum furfur</name>
    <dbReference type="NCBI Taxonomy" id="55194"/>
    <lineage>
        <taxon>Eukaryota</taxon>
        <taxon>Fungi</taxon>
        <taxon>Dikarya</taxon>
        <taxon>Basidiomycota</taxon>
        <taxon>Ustilaginomycotina</taxon>
        <taxon>Malasseziomycetes</taxon>
        <taxon>Malasseziales</taxon>
        <taxon>Malasseziaceae</taxon>
        <taxon>Malassezia</taxon>
    </lineage>
</organism>
<feature type="domain" description="Asl1-like glycosyl hydrolase catalytic" evidence="2">
    <location>
        <begin position="32"/>
        <end position="260"/>
    </location>
</feature>
<keyword evidence="4" id="KW-1185">Reference proteome</keyword>
<dbReference type="Proteomes" id="UP000818624">
    <property type="component" value="Chromosome 2"/>
</dbReference>